<dbReference type="EMBL" id="JACHHZ010000005">
    <property type="protein sequence ID" value="MBB6095099.1"/>
    <property type="molecule type" value="Genomic_DNA"/>
</dbReference>
<protein>
    <submittedName>
        <fullName evidence="1">Uncharacterized protein</fullName>
    </submittedName>
</protein>
<keyword evidence="2" id="KW-1185">Reference proteome</keyword>
<comment type="caution">
    <text evidence="1">The sequence shown here is derived from an EMBL/GenBank/DDBJ whole genome shotgun (WGS) entry which is preliminary data.</text>
</comment>
<evidence type="ECO:0000313" key="2">
    <source>
        <dbReference type="Proteomes" id="UP000588068"/>
    </source>
</evidence>
<organism evidence="1 2">
    <name type="scientific">Povalibacter uvarum</name>
    <dbReference type="NCBI Taxonomy" id="732238"/>
    <lineage>
        <taxon>Bacteria</taxon>
        <taxon>Pseudomonadati</taxon>
        <taxon>Pseudomonadota</taxon>
        <taxon>Gammaproteobacteria</taxon>
        <taxon>Steroidobacterales</taxon>
        <taxon>Steroidobacteraceae</taxon>
        <taxon>Povalibacter</taxon>
    </lineage>
</organism>
<dbReference type="RefSeq" id="WP_184334507.1">
    <property type="nucleotide sequence ID" value="NZ_JACHHZ010000005.1"/>
</dbReference>
<proteinExistence type="predicted"/>
<evidence type="ECO:0000313" key="1">
    <source>
        <dbReference type="EMBL" id="MBB6095099.1"/>
    </source>
</evidence>
<reference evidence="1 2" key="1">
    <citation type="submission" date="2020-08" db="EMBL/GenBank/DDBJ databases">
        <title>Genomic Encyclopedia of Type Strains, Phase IV (KMG-IV): sequencing the most valuable type-strain genomes for metagenomic binning, comparative biology and taxonomic classification.</title>
        <authorList>
            <person name="Goeker M."/>
        </authorList>
    </citation>
    <scope>NUCLEOTIDE SEQUENCE [LARGE SCALE GENOMIC DNA]</scope>
    <source>
        <strain evidence="1 2">DSM 26723</strain>
    </source>
</reference>
<name>A0A841HS19_9GAMM</name>
<gene>
    <name evidence="1" type="ORF">HNQ60_003989</name>
</gene>
<dbReference type="AlphaFoldDB" id="A0A841HS19"/>
<sequence length="61" mass="5988">MKRLSVIAFVASVAINAGALLGIASGIEESSTPRGQVVVSEIASDTSAVALAQADATTASL</sequence>
<dbReference type="Proteomes" id="UP000588068">
    <property type="component" value="Unassembled WGS sequence"/>
</dbReference>
<accession>A0A841HS19</accession>